<dbReference type="GO" id="GO:0009425">
    <property type="term" value="C:bacterial-type flagellum basal body"/>
    <property type="evidence" value="ECO:0007669"/>
    <property type="project" value="UniProtKB-SubCell"/>
</dbReference>
<keyword evidence="3 7" id="KW-1133">Transmembrane helix</keyword>
<proteinExistence type="inferred from homology"/>
<keyword evidence="9" id="KW-1185">Reference proteome</keyword>
<dbReference type="GO" id="GO:0005886">
    <property type="term" value="C:plasma membrane"/>
    <property type="evidence" value="ECO:0007669"/>
    <property type="project" value="UniProtKB-SubCell"/>
</dbReference>
<evidence type="ECO:0000256" key="4">
    <source>
        <dbReference type="ARBA" id="ARBA00023136"/>
    </source>
</evidence>
<evidence type="ECO:0000256" key="6">
    <source>
        <dbReference type="ARBA" id="ARBA00037937"/>
    </source>
</evidence>
<evidence type="ECO:0000256" key="3">
    <source>
        <dbReference type="ARBA" id="ARBA00022989"/>
    </source>
</evidence>
<dbReference type="NCBIfam" id="TIGR03500">
    <property type="entry name" value="FliO_TIGR"/>
    <property type="match status" value="1"/>
</dbReference>
<keyword evidence="1 7" id="KW-1003">Cell membrane</keyword>
<protein>
    <recommendedName>
        <fullName evidence="7">Flagellar protein</fullName>
    </recommendedName>
</protein>
<evidence type="ECO:0000256" key="7">
    <source>
        <dbReference type="RuleBase" id="RU362064"/>
    </source>
</evidence>
<comment type="similarity">
    <text evidence="6 7">Belongs to the FliO/MopB family.</text>
</comment>
<dbReference type="Pfam" id="PF04347">
    <property type="entry name" value="FliO"/>
    <property type="match status" value="1"/>
</dbReference>
<keyword evidence="8" id="KW-0282">Flagellum</keyword>
<dbReference type="RefSeq" id="WP_227016386.1">
    <property type="nucleotide sequence ID" value="NZ_JAMZDE010000003.1"/>
</dbReference>
<dbReference type="PANTHER" id="PTHR38766">
    <property type="entry name" value="FLAGELLAR PROTEIN FLIO"/>
    <property type="match status" value="1"/>
</dbReference>
<keyword evidence="8" id="KW-0969">Cilium</keyword>
<sequence>MNVFVSFASLVLLPSAAKAEEKAGIISGNDIGAMVLALFAVLAVIVVLASLLKRFNLKFQGASGLKVLSSVSLGPKERLVIVDVGGQKLLLGVTQQRIECLKELPGDINLEGKQEQ</sequence>
<evidence type="ECO:0000256" key="2">
    <source>
        <dbReference type="ARBA" id="ARBA00022692"/>
    </source>
</evidence>
<evidence type="ECO:0000256" key="1">
    <source>
        <dbReference type="ARBA" id="ARBA00022475"/>
    </source>
</evidence>
<dbReference type="PANTHER" id="PTHR38766:SF1">
    <property type="entry name" value="FLAGELLAR PROTEIN FLIO"/>
    <property type="match status" value="1"/>
</dbReference>
<keyword evidence="4 7" id="KW-0472">Membrane</keyword>
<keyword evidence="5 7" id="KW-0975">Bacterial flagellum</keyword>
<accession>A0A9X2FW01</accession>
<gene>
    <name evidence="8" type="primary">fliO</name>
    <name evidence="8" type="ORF">NJR55_02515</name>
</gene>
<keyword evidence="8" id="KW-0966">Cell projection</keyword>
<dbReference type="AlphaFoldDB" id="A0A9X2FW01"/>
<dbReference type="InterPro" id="IPR022781">
    <property type="entry name" value="Flagellar_biosynth_FliO"/>
</dbReference>
<dbReference type="GO" id="GO:0044781">
    <property type="term" value="P:bacterial-type flagellum organization"/>
    <property type="evidence" value="ECO:0007669"/>
    <property type="project" value="UniProtKB-UniRule"/>
</dbReference>
<evidence type="ECO:0000313" key="8">
    <source>
        <dbReference type="EMBL" id="MCP1338454.1"/>
    </source>
</evidence>
<reference evidence="8" key="1">
    <citation type="submission" date="2022-06" db="EMBL/GenBank/DDBJ databases">
        <title>Idiomarina rhizosphaerae M1R2S28.</title>
        <authorList>
            <person name="Sun J.-Q."/>
            <person name="Li L.-F."/>
        </authorList>
    </citation>
    <scope>NUCLEOTIDE SEQUENCE</scope>
    <source>
        <strain evidence="8">M1R2S28</strain>
    </source>
</reference>
<evidence type="ECO:0000313" key="9">
    <source>
        <dbReference type="Proteomes" id="UP001139474"/>
    </source>
</evidence>
<dbReference type="EMBL" id="JAMZDE010000003">
    <property type="protein sequence ID" value="MCP1338454.1"/>
    <property type="molecule type" value="Genomic_DNA"/>
</dbReference>
<keyword evidence="2 7" id="KW-0812">Transmembrane</keyword>
<name>A0A9X2FW01_9GAMM</name>
<organism evidence="8 9">
    <name type="scientific">Idiomarina rhizosphaerae</name>
    <dbReference type="NCBI Taxonomy" id="2961572"/>
    <lineage>
        <taxon>Bacteria</taxon>
        <taxon>Pseudomonadati</taxon>
        <taxon>Pseudomonadota</taxon>
        <taxon>Gammaproteobacteria</taxon>
        <taxon>Alteromonadales</taxon>
        <taxon>Idiomarinaceae</taxon>
        <taxon>Idiomarina</taxon>
    </lineage>
</organism>
<dbReference type="Proteomes" id="UP001139474">
    <property type="component" value="Unassembled WGS sequence"/>
</dbReference>
<evidence type="ECO:0000256" key="5">
    <source>
        <dbReference type="ARBA" id="ARBA00023143"/>
    </source>
</evidence>
<dbReference type="GeneID" id="41336365"/>
<comment type="caution">
    <text evidence="8">The sequence shown here is derived from an EMBL/GenBank/DDBJ whole genome shotgun (WGS) entry which is preliminary data.</text>
</comment>
<dbReference type="InterPro" id="IPR052205">
    <property type="entry name" value="FliO/MopB"/>
</dbReference>
<comment type="subcellular location">
    <subcellularLocation>
        <location evidence="7">Cell membrane</location>
    </subcellularLocation>
    <subcellularLocation>
        <location evidence="7">Bacterial flagellum basal body</location>
    </subcellularLocation>
</comment>
<feature type="transmembrane region" description="Helical" evidence="7">
    <location>
        <begin position="35"/>
        <end position="52"/>
    </location>
</feature>